<accession>A0A3B0XYI9</accession>
<organism evidence="1">
    <name type="scientific">hydrothermal vent metagenome</name>
    <dbReference type="NCBI Taxonomy" id="652676"/>
    <lineage>
        <taxon>unclassified sequences</taxon>
        <taxon>metagenomes</taxon>
        <taxon>ecological metagenomes</taxon>
    </lineage>
</organism>
<evidence type="ECO:0000313" key="1">
    <source>
        <dbReference type="EMBL" id="VAW61334.1"/>
    </source>
</evidence>
<gene>
    <name evidence="1" type="ORF">MNBD_GAMMA09-725</name>
</gene>
<name>A0A3B0XYI9_9ZZZZ</name>
<sequence>MGTFFNSLLFLVVFPPAALAESAQANKSAIQLPSIVGPNIYELYTDAHYFVTRVYVNDKELKLSNAEGNGSTRGRGFSFSGPMGYQNKLILNGHMRTGLNRIKVVFQASSILDDARKEDIQNIVIRDMYAHALIVRGRLTTSSMGVESYDLDKLLQSEDLKVKVLKNQLLRRFNEKKLSQEVSVSYQFKLPVTEKALQVGMDSCSLSFDGYNDFKATLSLNGQPVKEIKGNSSRGVKYFSDVVKSGLNSFHLKVTSVKNKTEKNKIRLYLSCDLKSFIKKINFAKEHKSLDFGDFFKSVYVPLVNIEFTEKGEYSSDFNMEL</sequence>
<dbReference type="EMBL" id="UOFI01000010">
    <property type="protein sequence ID" value="VAW61334.1"/>
    <property type="molecule type" value="Genomic_DNA"/>
</dbReference>
<proteinExistence type="predicted"/>
<protein>
    <submittedName>
        <fullName evidence="1">Uncharacterized protein</fullName>
    </submittedName>
</protein>
<dbReference type="AlphaFoldDB" id="A0A3B0XYI9"/>
<reference evidence="1" key="1">
    <citation type="submission" date="2018-06" db="EMBL/GenBank/DDBJ databases">
        <authorList>
            <person name="Zhirakovskaya E."/>
        </authorList>
    </citation>
    <scope>NUCLEOTIDE SEQUENCE</scope>
</reference>